<evidence type="ECO:0000313" key="1">
    <source>
        <dbReference type="EMBL" id="MBB6216890.1"/>
    </source>
</evidence>
<comment type="caution">
    <text evidence="1">The sequence shown here is derived from an EMBL/GenBank/DDBJ whole genome shotgun (WGS) entry which is preliminary data.</text>
</comment>
<protein>
    <submittedName>
        <fullName evidence="1">Uncharacterized protein YuzB (UPF0349 family)</fullName>
    </submittedName>
</protein>
<organism evidence="1 2">
    <name type="scientific">Anaerosolibacter carboniphilus</name>
    <dbReference type="NCBI Taxonomy" id="1417629"/>
    <lineage>
        <taxon>Bacteria</taxon>
        <taxon>Bacillati</taxon>
        <taxon>Bacillota</taxon>
        <taxon>Clostridia</taxon>
        <taxon>Peptostreptococcales</taxon>
        <taxon>Thermotaleaceae</taxon>
        <taxon>Anaerosolibacter</taxon>
    </lineage>
</organism>
<gene>
    <name evidence="1" type="ORF">HNQ80_002995</name>
</gene>
<name>A0A841KY21_9FIRM</name>
<dbReference type="EMBL" id="JACHEN010000018">
    <property type="protein sequence ID" value="MBB6216890.1"/>
    <property type="molecule type" value="Genomic_DNA"/>
</dbReference>
<accession>A0A841KY21</accession>
<dbReference type="Pfam" id="PF07293">
    <property type="entry name" value="DUF1450"/>
    <property type="match status" value="1"/>
</dbReference>
<dbReference type="InterPro" id="IPR009910">
    <property type="entry name" value="DUF1450"/>
</dbReference>
<sequence>MATIKICENNFGYGTNDVVERIHKERADVTVDVASCQGYCDICAVGPYAFVDDTLIEAETADELYNKIINIL</sequence>
<keyword evidence="2" id="KW-1185">Reference proteome</keyword>
<proteinExistence type="predicted"/>
<dbReference type="RefSeq" id="WP_184311411.1">
    <property type="nucleotide sequence ID" value="NZ_JACHEN010000018.1"/>
</dbReference>
<evidence type="ECO:0000313" key="2">
    <source>
        <dbReference type="Proteomes" id="UP000579281"/>
    </source>
</evidence>
<dbReference type="Proteomes" id="UP000579281">
    <property type="component" value="Unassembled WGS sequence"/>
</dbReference>
<dbReference type="AlphaFoldDB" id="A0A841KY21"/>
<reference evidence="1 2" key="1">
    <citation type="submission" date="2020-08" db="EMBL/GenBank/DDBJ databases">
        <title>Genomic Encyclopedia of Type Strains, Phase IV (KMG-IV): sequencing the most valuable type-strain genomes for metagenomic binning, comparative biology and taxonomic classification.</title>
        <authorList>
            <person name="Goeker M."/>
        </authorList>
    </citation>
    <scope>NUCLEOTIDE SEQUENCE [LARGE SCALE GENOMIC DNA]</scope>
    <source>
        <strain evidence="1 2">DSM 103526</strain>
    </source>
</reference>